<gene>
    <name evidence="1" type="ORF">CPB84DRAFT_1784777</name>
</gene>
<evidence type="ECO:0000313" key="2">
    <source>
        <dbReference type="Proteomes" id="UP000724874"/>
    </source>
</evidence>
<dbReference type="OrthoDB" id="3268739at2759"/>
<reference evidence="1" key="1">
    <citation type="submission" date="2020-11" db="EMBL/GenBank/DDBJ databases">
        <authorList>
            <consortium name="DOE Joint Genome Institute"/>
            <person name="Ahrendt S."/>
            <person name="Riley R."/>
            <person name="Andreopoulos W."/>
            <person name="LaButti K."/>
            <person name="Pangilinan J."/>
            <person name="Ruiz-duenas F.J."/>
            <person name="Barrasa J.M."/>
            <person name="Sanchez-Garcia M."/>
            <person name="Camarero S."/>
            <person name="Miyauchi S."/>
            <person name="Serrano A."/>
            <person name="Linde D."/>
            <person name="Babiker R."/>
            <person name="Drula E."/>
            <person name="Ayuso-Fernandez I."/>
            <person name="Pacheco R."/>
            <person name="Padilla G."/>
            <person name="Ferreira P."/>
            <person name="Barriuso J."/>
            <person name="Kellner H."/>
            <person name="Castanera R."/>
            <person name="Alfaro M."/>
            <person name="Ramirez L."/>
            <person name="Pisabarro A.G."/>
            <person name="Kuo A."/>
            <person name="Tritt A."/>
            <person name="Lipzen A."/>
            <person name="He G."/>
            <person name="Yan M."/>
            <person name="Ng V."/>
            <person name="Cullen D."/>
            <person name="Martin F."/>
            <person name="Rosso M.-N."/>
            <person name="Henrissat B."/>
            <person name="Hibbett D."/>
            <person name="Martinez A.T."/>
            <person name="Grigoriev I.V."/>
        </authorList>
    </citation>
    <scope>NUCLEOTIDE SEQUENCE</scope>
    <source>
        <strain evidence="1">AH 44721</strain>
    </source>
</reference>
<dbReference type="AlphaFoldDB" id="A0A9P5TK26"/>
<accession>A0A9P5TK26</accession>
<sequence>MNTDLSPELARKSLTLPWMLEERREIRSARNRAHDPLIHRLLPELGSYVFQLCMPAESGKSAGFGMPWIFGKVCRYWRNLAWSTPQLWTQLRICVKLSHSPEGCAVIRDGLTRSGSLPLSIHISANSSSNISAVASTLIEMINQCSSRWSTLDLQLPFSALSLLSLNHSLAPFLKEVRLDTGNGYEGLRVPDTPSTQEAVVRMGGGCPTSLFLQGIRLASIQMGWESITQVGVQWFRVAECLEILRRCPQLPSQLDDGQFPMTPVIHHRLQILELETELSAPPPLFFDRVTLPGLQKLSRSCSFFRRSACLLTDLRIENAQIEGFEHPSVVRMLEAVPSVQNLLFAPTSYTEYSADNIFRHISETSTWTTNSAGVFLPELVSFEYVSGLPISWDLILGCFGPINDRQNSHCRPLKSIHINFDFYHHYEDIRLDYMSTTIIRQIVDILTLGFQLDIQYQDPEGAHFDLLQFVGKSLEHASAHVNRLDSLASSMFTTYFTSCTADNALFCKNIVEEILVNAWSSAFGDRKHATLITWWELGSKN</sequence>
<protein>
    <recommendedName>
        <fullName evidence="3">F-box domain-containing protein</fullName>
    </recommendedName>
</protein>
<dbReference type="Proteomes" id="UP000724874">
    <property type="component" value="Unassembled WGS sequence"/>
</dbReference>
<name>A0A9P5TK26_GYMJU</name>
<evidence type="ECO:0008006" key="3">
    <source>
        <dbReference type="Google" id="ProtNLM"/>
    </source>
</evidence>
<keyword evidence="2" id="KW-1185">Reference proteome</keyword>
<proteinExistence type="predicted"/>
<comment type="caution">
    <text evidence="1">The sequence shown here is derived from an EMBL/GenBank/DDBJ whole genome shotgun (WGS) entry which is preliminary data.</text>
</comment>
<dbReference type="EMBL" id="JADNYJ010000075">
    <property type="protein sequence ID" value="KAF8890524.1"/>
    <property type="molecule type" value="Genomic_DNA"/>
</dbReference>
<organism evidence="1 2">
    <name type="scientific">Gymnopilus junonius</name>
    <name type="common">Spectacular rustgill mushroom</name>
    <name type="synonym">Gymnopilus spectabilis subsp. junonius</name>
    <dbReference type="NCBI Taxonomy" id="109634"/>
    <lineage>
        <taxon>Eukaryota</taxon>
        <taxon>Fungi</taxon>
        <taxon>Dikarya</taxon>
        <taxon>Basidiomycota</taxon>
        <taxon>Agaricomycotina</taxon>
        <taxon>Agaricomycetes</taxon>
        <taxon>Agaricomycetidae</taxon>
        <taxon>Agaricales</taxon>
        <taxon>Agaricineae</taxon>
        <taxon>Hymenogastraceae</taxon>
        <taxon>Gymnopilus</taxon>
    </lineage>
</organism>
<evidence type="ECO:0000313" key="1">
    <source>
        <dbReference type="EMBL" id="KAF8890524.1"/>
    </source>
</evidence>